<evidence type="ECO:0000256" key="10">
    <source>
        <dbReference type="SAM" id="SignalP"/>
    </source>
</evidence>
<dbReference type="PANTHER" id="PTHR33162">
    <property type="entry name" value="SEC-INDEPENDENT PROTEIN TRANSLOCASE PROTEIN TATA, CHLOROPLASTIC"/>
    <property type="match status" value="1"/>
</dbReference>
<proteinExistence type="predicted"/>
<evidence type="ECO:0000256" key="3">
    <source>
        <dbReference type="ARBA" id="ARBA00022692"/>
    </source>
</evidence>
<keyword evidence="3 9" id="KW-0812">Transmembrane</keyword>
<evidence type="ECO:0000256" key="1">
    <source>
        <dbReference type="ARBA" id="ARBA00004167"/>
    </source>
</evidence>
<keyword evidence="4" id="KW-0653">Protein transport</keyword>
<comment type="caution">
    <text evidence="11">The sequence shown here is derived from an EMBL/GenBank/DDBJ whole genome shotgun (WGS) entry which is preliminary data.</text>
</comment>
<organism evidence="11 12">
    <name type="scientific">Tribonema minus</name>
    <dbReference type="NCBI Taxonomy" id="303371"/>
    <lineage>
        <taxon>Eukaryota</taxon>
        <taxon>Sar</taxon>
        <taxon>Stramenopiles</taxon>
        <taxon>Ochrophyta</taxon>
        <taxon>PX clade</taxon>
        <taxon>Xanthophyceae</taxon>
        <taxon>Tribonematales</taxon>
        <taxon>Tribonemataceae</taxon>
        <taxon>Tribonema</taxon>
    </lineage>
</organism>
<evidence type="ECO:0000256" key="5">
    <source>
        <dbReference type="ARBA" id="ARBA00022989"/>
    </source>
</evidence>
<dbReference type="GO" id="GO:0015031">
    <property type="term" value="P:protein transport"/>
    <property type="evidence" value="ECO:0007669"/>
    <property type="project" value="UniProtKB-KW"/>
</dbReference>
<dbReference type="AlphaFoldDB" id="A0A835YSI8"/>
<dbReference type="GO" id="GO:0016020">
    <property type="term" value="C:membrane"/>
    <property type="evidence" value="ECO:0007669"/>
    <property type="project" value="UniProtKB-SubCell"/>
</dbReference>
<dbReference type="Pfam" id="PF02416">
    <property type="entry name" value="TatA_B_E"/>
    <property type="match status" value="1"/>
</dbReference>
<dbReference type="Gene3D" id="1.20.5.3310">
    <property type="match status" value="1"/>
</dbReference>
<feature type="compositionally biased region" description="Basic and acidic residues" evidence="8">
    <location>
        <begin position="134"/>
        <end position="145"/>
    </location>
</feature>
<gene>
    <name evidence="11" type="ORF">JKP88DRAFT_228647</name>
</gene>
<evidence type="ECO:0000256" key="8">
    <source>
        <dbReference type="SAM" id="MobiDB-lite"/>
    </source>
</evidence>
<protein>
    <submittedName>
        <fullName evidence="11">Tha4/Hcf106 protein</fullName>
    </submittedName>
</protein>
<evidence type="ECO:0000256" key="4">
    <source>
        <dbReference type="ARBA" id="ARBA00022927"/>
    </source>
</evidence>
<dbReference type="PANTHER" id="PTHR33162:SF1">
    <property type="entry name" value="SEC-INDEPENDENT PROTEIN TRANSLOCASE PROTEIN TATA, CHLOROPLASTIC"/>
    <property type="match status" value="1"/>
</dbReference>
<evidence type="ECO:0000256" key="2">
    <source>
        <dbReference type="ARBA" id="ARBA00022448"/>
    </source>
</evidence>
<dbReference type="InterPro" id="IPR003369">
    <property type="entry name" value="TatA/B/E"/>
</dbReference>
<keyword evidence="7 9" id="KW-0472">Membrane</keyword>
<sequence length="145" mass="14754">MKACAAAVAALAAAGTAQAFVLPVSAPLTACTTCSSSMAVGSRMSAFALAPSSHARLTTRPSRASVSMGLFGLGAPEIAVIIVVAALVLGPEKLTSFAKDAGKMAGELKEVPKEFQAGIDEGEASMKTQMKKAKQLEPQDAETKE</sequence>
<keyword evidence="5 9" id="KW-1133">Transmembrane helix</keyword>
<keyword evidence="6" id="KW-0811">Translocation</keyword>
<keyword evidence="2" id="KW-0813">Transport</keyword>
<evidence type="ECO:0000256" key="6">
    <source>
        <dbReference type="ARBA" id="ARBA00023010"/>
    </source>
</evidence>
<evidence type="ECO:0000256" key="9">
    <source>
        <dbReference type="SAM" id="Phobius"/>
    </source>
</evidence>
<evidence type="ECO:0000256" key="7">
    <source>
        <dbReference type="ARBA" id="ARBA00023136"/>
    </source>
</evidence>
<feature type="signal peptide" evidence="10">
    <location>
        <begin position="1"/>
        <end position="19"/>
    </location>
</feature>
<evidence type="ECO:0000313" key="12">
    <source>
        <dbReference type="Proteomes" id="UP000664859"/>
    </source>
</evidence>
<evidence type="ECO:0000313" key="11">
    <source>
        <dbReference type="EMBL" id="KAG5175743.1"/>
    </source>
</evidence>
<keyword evidence="12" id="KW-1185">Reference proteome</keyword>
<feature type="region of interest" description="Disordered" evidence="8">
    <location>
        <begin position="118"/>
        <end position="145"/>
    </location>
</feature>
<comment type="subcellular location">
    <subcellularLocation>
        <location evidence="1">Membrane</location>
        <topology evidence="1">Single-pass membrane protein</topology>
    </subcellularLocation>
</comment>
<feature type="transmembrane region" description="Helical" evidence="9">
    <location>
        <begin position="66"/>
        <end position="89"/>
    </location>
</feature>
<reference evidence="11" key="1">
    <citation type="submission" date="2021-02" db="EMBL/GenBank/DDBJ databases">
        <title>First Annotated Genome of the Yellow-green Alga Tribonema minus.</title>
        <authorList>
            <person name="Mahan K.M."/>
        </authorList>
    </citation>
    <scope>NUCLEOTIDE SEQUENCE</scope>
    <source>
        <strain evidence="11">UTEX B ZZ1240</strain>
    </source>
</reference>
<name>A0A835YSI8_9STRA</name>
<dbReference type="Proteomes" id="UP000664859">
    <property type="component" value="Unassembled WGS sequence"/>
</dbReference>
<dbReference type="EMBL" id="JAFCMP010000546">
    <property type="protein sequence ID" value="KAG5175743.1"/>
    <property type="molecule type" value="Genomic_DNA"/>
</dbReference>
<keyword evidence="10" id="KW-0732">Signal</keyword>
<dbReference type="OrthoDB" id="1923722at2759"/>
<accession>A0A835YSI8</accession>
<feature type="chain" id="PRO_5032866370" evidence="10">
    <location>
        <begin position="20"/>
        <end position="145"/>
    </location>
</feature>